<dbReference type="InterPro" id="IPR046528">
    <property type="entry name" value="DUF6593"/>
</dbReference>
<dbReference type="Proteomes" id="UP000297245">
    <property type="component" value="Unassembled WGS sequence"/>
</dbReference>
<protein>
    <recommendedName>
        <fullName evidence="1">DUF6593 domain-containing protein</fullName>
    </recommendedName>
</protein>
<evidence type="ECO:0000313" key="3">
    <source>
        <dbReference type="Proteomes" id="UP000297245"/>
    </source>
</evidence>
<evidence type="ECO:0000313" key="2">
    <source>
        <dbReference type="EMBL" id="THV06882.1"/>
    </source>
</evidence>
<gene>
    <name evidence="2" type="ORF">K435DRAFT_415910</name>
</gene>
<feature type="domain" description="DUF6593" evidence="1">
    <location>
        <begin position="10"/>
        <end position="155"/>
    </location>
</feature>
<reference evidence="2 3" key="1">
    <citation type="journal article" date="2019" name="Nat. Ecol. Evol.">
        <title>Megaphylogeny resolves global patterns of mushroom evolution.</title>
        <authorList>
            <person name="Varga T."/>
            <person name="Krizsan K."/>
            <person name="Foldi C."/>
            <person name="Dima B."/>
            <person name="Sanchez-Garcia M."/>
            <person name="Sanchez-Ramirez S."/>
            <person name="Szollosi G.J."/>
            <person name="Szarkandi J.G."/>
            <person name="Papp V."/>
            <person name="Albert L."/>
            <person name="Andreopoulos W."/>
            <person name="Angelini C."/>
            <person name="Antonin V."/>
            <person name="Barry K.W."/>
            <person name="Bougher N.L."/>
            <person name="Buchanan P."/>
            <person name="Buyck B."/>
            <person name="Bense V."/>
            <person name="Catcheside P."/>
            <person name="Chovatia M."/>
            <person name="Cooper J."/>
            <person name="Damon W."/>
            <person name="Desjardin D."/>
            <person name="Finy P."/>
            <person name="Geml J."/>
            <person name="Haridas S."/>
            <person name="Hughes K."/>
            <person name="Justo A."/>
            <person name="Karasinski D."/>
            <person name="Kautmanova I."/>
            <person name="Kiss B."/>
            <person name="Kocsube S."/>
            <person name="Kotiranta H."/>
            <person name="LaButti K.M."/>
            <person name="Lechner B.E."/>
            <person name="Liimatainen K."/>
            <person name="Lipzen A."/>
            <person name="Lukacs Z."/>
            <person name="Mihaltcheva S."/>
            <person name="Morgado L.N."/>
            <person name="Niskanen T."/>
            <person name="Noordeloos M.E."/>
            <person name="Ohm R.A."/>
            <person name="Ortiz-Santana B."/>
            <person name="Ovrebo C."/>
            <person name="Racz N."/>
            <person name="Riley R."/>
            <person name="Savchenko A."/>
            <person name="Shiryaev A."/>
            <person name="Soop K."/>
            <person name="Spirin V."/>
            <person name="Szebenyi C."/>
            <person name="Tomsovsky M."/>
            <person name="Tulloss R.E."/>
            <person name="Uehling J."/>
            <person name="Grigoriev I.V."/>
            <person name="Vagvolgyi C."/>
            <person name="Papp T."/>
            <person name="Martin F.M."/>
            <person name="Miettinen O."/>
            <person name="Hibbett D.S."/>
            <person name="Nagy L.G."/>
        </authorList>
    </citation>
    <scope>NUCLEOTIDE SEQUENCE [LARGE SCALE GENOMIC DNA]</scope>
    <source>
        <strain evidence="2 3">CBS 962.96</strain>
    </source>
</reference>
<name>A0A4S8MUY4_DENBC</name>
<dbReference type="EMBL" id="ML179040">
    <property type="protein sequence ID" value="THV06882.1"/>
    <property type="molecule type" value="Genomic_DNA"/>
</dbReference>
<proteinExistence type="predicted"/>
<dbReference type="AlphaFoldDB" id="A0A4S8MUY4"/>
<organism evidence="2 3">
    <name type="scientific">Dendrothele bispora (strain CBS 962.96)</name>
    <dbReference type="NCBI Taxonomy" id="1314807"/>
    <lineage>
        <taxon>Eukaryota</taxon>
        <taxon>Fungi</taxon>
        <taxon>Dikarya</taxon>
        <taxon>Basidiomycota</taxon>
        <taxon>Agaricomycotina</taxon>
        <taxon>Agaricomycetes</taxon>
        <taxon>Agaricomycetidae</taxon>
        <taxon>Agaricales</taxon>
        <taxon>Agaricales incertae sedis</taxon>
        <taxon>Dendrothele</taxon>
    </lineage>
</organism>
<dbReference type="OrthoDB" id="3021178at2759"/>
<dbReference type="Pfam" id="PF20236">
    <property type="entry name" value="DUF6593"/>
    <property type="match status" value="1"/>
</dbReference>
<accession>A0A4S8MUY4</accession>
<keyword evidence="3" id="KW-1185">Reference proteome</keyword>
<evidence type="ECO:0000259" key="1">
    <source>
        <dbReference type="Pfam" id="PF20236"/>
    </source>
</evidence>
<sequence>MELTLSERRVTNTIFFGPNGSTAYFTKTRLRLFGNRKTKLYKGIDHVGTIQLHPWSADVVEVHGHPVSPHKAHWGTTSEEFVASDGRAYKWQTSFRGKQFTLYPKDHSNQTIARYDNGSHGVFSRSRPATLSIQPQGMNIADDIVVTFIYMIKRRDRRRAGGAAAAGASA</sequence>